<dbReference type="RefSeq" id="WP_344021626.1">
    <property type="nucleotide sequence ID" value="NZ_BAAABX010000017.1"/>
</dbReference>
<keyword evidence="2" id="KW-1185">Reference proteome</keyword>
<comment type="caution">
    <text evidence="1">The sequence shown here is derived from an EMBL/GenBank/DDBJ whole genome shotgun (WGS) entry which is preliminary data.</text>
</comment>
<dbReference type="Proteomes" id="UP001500879">
    <property type="component" value="Unassembled WGS sequence"/>
</dbReference>
<gene>
    <name evidence="1" type="ORF">GCM10010357_16990</name>
</gene>
<accession>A0ABN0YIA5</accession>
<organism evidence="1 2">
    <name type="scientific">Streptomyces luteireticuli</name>
    <dbReference type="NCBI Taxonomy" id="173858"/>
    <lineage>
        <taxon>Bacteria</taxon>
        <taxon>Bacillati</taxon>
        <taxon>Actinomycetota</taxon>
        <taxon>Actinomycetes</taxon>
        <taxon>Kitasatosporales</taxon>
        <taxon>Streptomycetaceae</taxon>
        <taxon>Streptomyces</taxon>
    </lineage>
</organism>
<protein>
    <submittedName>
        <fullName evidence="1">Uncharacterized protein</fullName>
    </submittedName>
</protein>
<evidence type="ECO:0000313" key="2">
    <source>
        <dbReference type="Proteomes" id="UP001500879"/>
    </source>
</evidence>
<name>A0ABN0YIA5_9ACTN</name>
<evidence type="ECO:0000313" key="1">
    <source>
        <dbReference type="EMBL" id="GAA0396498.1"/>
    </source>
</evidence>
<reference evidence="1 2" key="1">
    <citation type="journal article" date="2019" name="Int. J. Syst. Evol. Microbiol.">
        <title>The Global Catalogue of Microorganisms (GCM) 10K type strain sequencing project: providing services to taxonomists for standard genome sequencing and annotation.</title>
        <authorList>
            <consortium name="The Broad Institute Genomics Platform"/>
            <consortium name="The Broad Institute Genome Sequencing Center for Infectious Disease"/>
            <person name="Wu L."/>
            <person name="Ma J."/>
        </authorList>
    </citation>
    <scope>NUCLEOTIDE SEQUENCE [LARGE SCALE GENOMIC DNA]</scope>
    <source>
        <strain evidence="1 2">JCM 4788</strain>
    </source>
</reference>
<dbReference type="EMBL" id="BAAABX010000017">
    <property type="protein sequence ID" value="GAA0396498.1"/>
    <property type="molecule type" value="Genomic_DNA"/>
</dbReference>
<sequence length="65" mass="6985">MTMPDHSTQGSDSAARHARFGALPERIAYEDMVEVKAASPRDPERGTGNSGVANLLTCLAWDLVL</sequence>
<proteinExistence type="predicted"/>